<keyword evidence="1" id="KW-0175">Coiled coil</keyword>
<feature type="region of interest" description="Disordered" evidence="2">
    <location>
        <begin position="140"/>
        <end position="176"/>
    </location>
</feature>
<dbReference type="OMA" id="QYTPRSA"/>
<reference evidence="3 4" key="1">
    <citation type="submission" date="2012-04" db="EMBL/GenBank/DDBJ databases">
        <title>The Genome Sequence of Saprolegnia declina VS20.</title>
        <authorList>
            <consortium name="The Broad Institute Genome Sequencing Platform"/>
            <person name="Russ C."/>
            <person name="Nusbaum C."/>
            <person name="Tyler B."/>
            <person name="van West P."/>
            <person name="Dieguez-Uribeondo J."/>
            <person name="de Bruijn I."/>
            <person name="Tripathy S."/>
            <person name="Jiang R."/>
            <person name="Young S.K."/>
            <person name="Zeng Q."/>
            <person name="Gargeya S."/>
            <person name="Fitzgerald M."/>
            <person name="Haas B."/>
            <person name="Abouelleil A."/>
            <person name="Alvarado L."/>
            <person name="Arachchi H.M."/>
            <person name="Berlin A."/>
            <person name="Chapman S.B."/>
            <person name="Goldberg J."/>
            <person name="Griggs A."/>
            <person name="Gujja S."/>
            <person name="Hansen M."/>
            <person name="Howarth C."/>
            <person name="Imamovic A."/>
            <person name="Larimer J."/>
            <person name="McCowen C."/>
            <person name="Montmayeur A."/>
            <person name="Murphy C."/>
            <person name="Neiman D."/>
            <person name="Pearson M."/>
            <person name="Priest M."/>
            <person name="Roberts A."/>
            <person name="Saif S."/>
            <person name="Shea T."/>
            <person name="Sisk P."/>
            <person name="Sykes S."/>
            <person name="Wortman J."/>
            <person name="Nusbaum C."/>
            <person name="Birren B."/>
        </authorList>
    </citation>
    <scope>NUCLEOTIDE SEQUENCE [LARGE SCALE GENOMIC DNA]</scope>
    <source>
        <strain evidence="3 4">VS20</strain>
    </source>
</reference>
<dbReference type="VEuPathDB" id="FungiDB:SDRG_04475"/>
<dbReference type="GeneID" id="19945202"/>
<dbReference type="OrthoDB" id="73014at2759"/>
<evidence type="ECO:0000313" key="3">
    <source>
        <dbReference type="EMBL" id="EQC38045.1"/>
    </source>
</evidence>
<name>T0QVL1_SAPDV</name>
<dbReference type="RefSeq" id="XP_008608372.1">
    <property type="nucleotide sequence ID" value="XM_008610150.1"/>
</dbReference>
<feature type="coiled-coil region" evidence="1">
    <location>
        <begin position="180"/>
        <end position="228"/>
    </location>
</feature>
<sequence length="238" mass="26489">MASALKSNWKRNLLLFNGVALGVPGATAAYFVHNLRRDVEFREHFHDKYPDLLDAIHEYVPIYPAPETRTDIGDADPTMDSASADKTPVKAVVRLASGKTVAFEVSPDVTMANVHKQALTGHAHDRVAAVDFVDVQEPVETAAPSTPAAPQPKLRPGEPVPQSTWPSQYTPRSARASMQTAALQIELDQLRLKQQALQLEKRQGFREIDAIEADLARVEDQKKLLKAQLPRKKWLRLF</sequence>
<keyword evidence="4" id="KW-1185">Reference proteome</keyword>
<proteinExistence type="predicted"/>
<accession>T0QVL1</accession>
<gene>
    <name evidence="3" type="ORF">SDRG_04475</name>
</gene>
<dbReference type="Proteomes" id="UP000030762">
    <property type="component" value="Unassembled WGS sequence"/>
</dbReference>
<feature type="compositionally biased region" description="Polar residues" evidence="2">
    <location>
        <begin position="161"/>
        <end position="176"/>
    </location>
</feature>
<organism evidence="3 4">
    <name type="scientific">Saprolegnia diclina (strain VS20)</name>
    <dbReference type="NCBI Taxonomy" id="1156394"/>
    <lineage>
        <taxon>Eukaryota</taxon>
        <taxon>Sar</taxon>
        <taxon>Stramenopiles</taxon>
        <taxon>Oomycota</taxon>
        <taxon>Saprolegniomycetes</taxon>
        <taxon>Saprolegniales</taxon>
        <taxon>Saprolegniaceae</taxon>
        <taxon>Saprolegnia</taxon>
    </lineage>
</organism>
<feature type="compositionally biased region" description="Low complexity" evidence="2">
    <location>
        <begin position="141"/>
        <end position="152"/>
    </location>
</feature>
<dbReference type="AlphaFoldDB" id="T0QVL1"/>
<dbReference type="EMBL" id="JH767142">
    <property type="protein sequence ID" value="EQC38045.1"/>
    <property type="molecule type" value="Genomic_DNA"/>
</dbReference>
<protein>
    <submittedName>
        <fullName evidence="3">Uncharacterized protein</fullName>
    </submittedName>
</protein>
<evidence type="ECO:0000313" key="4">
    <source>
        <dbReference type="Proteomes" id="UP000030762"/>
    </source>
</evidence>
<dbReference type="eggNOG" id="ENOG502RYS6">
    <property type="taxonomic scope" value="Eukaryota"/>
</dbReference>
<dbReference type="InParanoid" id="T0QVL1"/>
<evidence type="ECO:0000256" key="1">
    <source>
        <dbReference type="SAM" id="Coils"/>
    </source>
</evidence>
<evidence type="ECO:0000256" key="2">
    <source>
        <dbReference type="SAM" id="MobiDB-lite"/>
    </source>
</evidence>